<organism evidence="1 2">
    <name type="scientific">Paenisporosarcina quisquiliarum</name>
    <dbReference type="NCBI Taxonomy" id="365346"/>
    <lineage>
        <taxon>Bacteria</taxon>
        <taxon>Bacillati</taxon>
        <taxon>Bacillota</taxon>
        <taxon>Bacilli</taxon>
        <taxon>Bacillales</taxon>
        <taxon>Caryophanaceae</taxon>
        <taxon>Paenisporosarcina</taxon>
    </lineage>
</organism>
<dbReference type="AlphaFoldDB" id="A0A9X3REY6"/>
<sequence>MMKIIGWVLAIVLFIGVGFYSTTVFAYHSSKELFNFPVPKHAELVEESTQGKTYEWPHVSEEHGIPVAYEVVLKVNGWEKGQREGASVYYIKGNHQIDVISHTDLLTLRKVK</sequence>
<dbReference type="Proteomes" id="UP001152173">
    <property type="component" value="Unassembled WGS sequence"/>
</dbReference>
<reference evidence="1" key="1">
    <citation type="submission" date="2022-05" db="EMBL/GenBank/DDBJ databases">
        <authorList>
            <person name="Colautti A."/>
            <person name="Iacumin L."/>
        </authorList>
    </citation>
    <scope>NUCLEOTIDE SEQUENCE</scope>
    <source>
        <strain evidence="1">SK 55</strain>
    </source>
</reference>
<protein>
    <submittedName>
        <fullName evidence="1">Uncharacterized protein</fullName>
    </submittedName>
</protein>
<proteinExistence type="predicted"/>
<evidence type="ECO:0000313" key="2">
    <source>
        <dbReference type="Proteomes" id="UP001152173"/>
    </source>
</evidence>
<evidence type="ECO:0000313" key="1">
    <source>
        <dbReference type="EMBL" id="MCZ8537888.1"/>
    </source>
</evidence>
<dbReference type="EMBL" id="JAMKBJ010000010">
    <property type="protein sequence ID" value="MCZ8537888.1"/>
    <property type="molecule type" value="Genomic_DNA"/>
</dbReference>
<keyword evidence="2" id="KW-1185">Reference proteome</keyword>
<comment type="caution">
    <text evidence="1">The sequence shown here is derived from an EMBL/GenBank/DDBJ whole genome shotgun (WGS) entry which is preliminary data.</text>
</comment>
<gene>
    <name evidence="1" type="ORF">M9R32_11900</name>
</gene>
<dbReference type="RefSeq" id="WP_269926956.1">
    <property type="nucleotide sequence ID" value="NZ_JAMKBJ010000010.1"/>
</dbReference>
<accession>A0A9X3REY6</accession>
<name>A0A9X3REY6_9BACL</name>